<dbReference type="Gene3D" id="3.30.420.10">
    <property type="entry name" value="Ribonuclease H-like superfamily/Ribonuclease H"/>
    <property type="match status" value="1"/>
</dbReference>
<dbReference type="Pfam" id="PF26634">
    <property type="entry name" value="DUF8207"/>
    <property type="match status" value="1"/>
</dbReference>
<evidence type="ECO:0000313" key="3">
    <source>
        <dbReference type="Proteomes" id="UP001159363"/>
    </source>
</evidence>
<name>A0ABQ9I9B5_9NEOP</name>
<comment type="caution">
    <text evidence="2">The sequence shown here is derived from an EMBL/GenBank/DDBJ whole genome shotgun (WGS) entry which is preliminary data.</text>
</comment>
<gene>
    <name evidence="2" type="ORF">PR048_005089</name>
</gene>
<dbReference type="PANTHER" id="PTHR35374:SF1">
    <property type="entry name" value="PROTEIN KINASE DOMAIN-CONTAINING PROTEIN"/>
    <property type="match status" value="1"/>
</dbReference>
<dbReference type="SUPFAM" id="SSF53098">
    <property type="entry name" value="Ribonuclease H-like"/>
    <property type="match status" value="1"/>
</dbReference>
<dbReference type="PANTHER" id="PTHR35374">
    <property type="entry name" value="CYCLIN-DEPENDENT KINASE 11A-LIKE"/>
    <property type="match status" value="1"/>
</dbReference>
<organism evidence="2 3">
    <name type="scientific">Dryococelus australis</name>
    <dbReference type="NCBI Taxonomy" id="614101"/>
    <lineage>
        <taxon>Eukaryota</taxon>
        <taxon>Metazoa</taxon>
        <taxon>Ecdysozoa</taxon>
        <taxon>Arthropoda</taxon>
        <taxon>Hexapoda</taxon>
        <taxon>Insecta</taxon>
        <taxon>Pterygota</taxon>
        <taxon>Neoptera</taxon>
        <taxon>Polyneoptera</taxon>
        <taxon>Phasmatodea</taxon>
        <taxon>Verophasmatodea</taxon>
        <taxon>Anareolatae</taxon>
        <taxon>Phasmatidae</taxon>
        <taxon>Eurycanthinae</taxon>
        <taxon>Dryococelus</taxon>
    </lineage>
</organism>
<reference evidence="2 3" key="1">
    <citation type="submission" date="2023-02" db="EMBL/GenBank/DDBJ databases">
        <title>LHISI_Scaffold_Assembly.</title>
        <authorList>
            <person name="Stuart O.P."/>
            <person name="Cleave R."/>
            <person name="Magrath M.J.L."/>
            <person name="Mikheyev A.S."/>
        </authorList>
    </citation>
    <scope>NUCLEOTIDE SEQUENCE [LARGE SCALE GENOMIC DNA]</scope>
    <source>
        <strain evidence="2">Daus_M_001</strain>
        <tissue evidence="2">Leg muscle</tissue>
    </source>
</reference>
<dbReference type="Proteomes" id="UP001159363">
    <property type="component" value="Chromosome 2"/>
</dbReference>
<evidence type="ECO:0000259" key="1">
    <source>
        <dbReference type="Pfam" id="PF26634"/>
    </source>
</evidence>
<dbReference type="InterPro" id="IPR058520">
    <property type="entry name" value="DUF8207"/>
</dbReference>
<dbReference type="InterPro" id="IPR036397">
    <property type="entry name" value="RNaseH_sf"/>
</dbReference>
<dbReference type="EMBL" id="JARBHB010000002">
    <property type="protein sequence ID" value="KAJ8892508.1"/>
    <property type="molecule type" value="Genomic_DNA"/>
</dbReference>
<accession>A0ABQ9I9B5</accession>
<dbReference type="InterPro" id="IPR012337">
    <property type="entry name" value="RNaseH-like_sf"/>
</dbReference>
<sequence>MKNLHHLRGLYELLFKHHPGHQYSENALQQHKHLLETTNAHYQGNDSSVGTYKKRHAKLGIIRQFHLLVASQRAGNRAHNNEILNILEELREEVITYGKDEMWKVHLLIMSSNGHANHGYNYILTVMYVYSKYSWVRYVKSKTGCDVSSAMENTLHEGRVPKHLHTD</sequence>
<feature type="domain" description="DUF8207" evidence="1">
    <location>
        <begin position="8"/>
        <end position="55"/>
    </location>
</feature>
<proteinExistence type="predicted"/>
<keyword evidence="3" id="KW-1185">Reference proteome</keyword>
<evidence type="ECO:0000313" key="2">
    <source>
        <dbReference type="EMBL" id="KAJ8892508.1"/>
    </source>
</evidence>
<protein>
    <recommendedName>
        <fullName evidence="1">DUF8207 domain-containing protein</fullName>
    </recommendedName>
</protein>